<dbReference type="InterPro" id="IPR002372">
    <property type="entry name" value="PQQ_rpt_dom"/>
</dbReference>
<reference evidence="2" key="1">
    <citation type="submission" date="2018-05" db="EMBL/GenBank/DDBJ databases">
        <authorList>
            <person name="Lanie J.A."/>
            <person name="Ng W.-L."/>
            <person name="Kazmierczak K.M."/>
            <person name="Andrzejewski T.M."/>
            <person name="Davidsen T.M."/>
            <person name="Wayne K.J."/>
            <person name="Tettelin H."/>
            <person name="Glass J.I."/>
            <person name="Rusch D."/>
            <person name="Podicherti R."/>
            <person name="Tsui H.-C.T."/>
            <person name="Winkler M.E."/>
        </authorList>
    </citation>
    <scope>NUCLEOTIDE SEQUENCE</scope>
</reference>
<dbReference type="PANTHER" id="PTHR34512">
    <property type="entry name" value="CELL SURFACE PROTEIN"/>
    <property type="match status" value="1"/>
</dbReference>
<dbReference type="EMBL" id="UINC01003108">
    <property type="protein sequence ID" value="SVA03425.1"/>
    <property type="molecule type" value="Genomic_DNA"/>
</dbReference>
<evidence type="ECO:0000259" key="1">
    <source>
        <dbReference type="Pfam" id="PF13360"/>
    </source>
</evidence>
<feature type="domain" description="Pyrrolo-quinoline quinone repeat" evidence="1">
    <location>
        <begin position="1028"/>
        <end position="1167"/>
    </location>
</feature>
<evidence type="ECO:0000313" key="2">
    <source>
        <dbReference type="EMBL" id="SVA03425.1"/>
    </source>
</evidence>
<sequence length="1731" mass="191251">MRRLTTLLITCTVLAAAAPVSADEDLTRWIEKIGRDTPHTMVAMALASEKVAIAADTANRESLVAGPLDVRFPEDLKITGDHVEYAGRNVAFTPWSKNTAKKPCVVRWEISGRKGTEIIIRASGRAAFLNGRPLQRIRHGFFSAPDGRVAIRLEQEKNHLVIVSEGTERPLVSCIYPAEALEELCRERLQSLARVSPASEHLWYEVLTHLAQEGAEQLVGEGIVLCMKRLDTRSPGSALVDKIRRAVPKDWGGQMRPTLVRKATWLETYKATLRSQPVDANLKAGEAHYIGPFRPPGADWFKHAFAPEKKVDLTAVIEQKWQEKEQTKTRQLKWRPKPESWRDGRINDLRAVMNPPDHGAAYIYKTYTATRAGTVDISAGSDDGLMIWHNGKKVCEADVARGCAPDQELFSVEVTPGKQTFLIKVTQGIADWAFYFEPLAFAKIYEFLAVLETMSAFPEQDHRILQVCERLEQLAATEKQTELAKVISQLRHSHPIHKVARISQILNAMPKHESAAVVLELRAHMPTSDIARILMSGRSIFHLKHMLEGIIARGHAAFATELLAEIETANAAYWQTNSEALGEIYTHLGKYHADTGNFATAHTTLKRSQLLGTRDKQDKLIAAVSVASNSERQLTINPEIEQMFEETRLLIQEKQTSQETCAKLYSFLRKYGNEGLKRPGGLQSAAAALQIELQSRPDLQTALTRYVTERLSPQIKAAGAANDMDRMETMLSDFAGFMDAPLRRQLMPLCMDRGDFNAVHRHASQLLSDAEAGPLAAAYLMAVVAFQRQPKECLELIPPALMAATVPWQGKKITLAALKGQLGLRDLATPDANAGPGKQLAAVQLPPQTDSYRELRHPTALRFRRQPLELTASGNKMLVGGPNFLLLFEPATGKIQWQQSTPFANIGSTRYSPPVRFAPFVSDTSAWTLAGGNAPEYQLNAYGLEDGRHRGSSAGLADLNDWQVITPPFGAGGWERVLLMTRNGDTTPTLALAAFDADPLRISDVRPLHRVKDFVKREYKPDLASVRFGAASTSDRQALFATTGCGSLMKIGLSDGSLAWLKTWRESTLDAGSYNATAAGHVSVIGPGATGQTKQIVAYLPELLRWCGLDPDTGRTLWQHRSVYVPTQIHSRSSTEYVVLSTHDKDREPELIRLDPKTGQVLWSRPTNGLDIIGEGVTIGNRIWLPCDRSIAVYDAANGAYLGIKPTPFPVQKIRVVDDRWYLFSDSQLYIFAGQGNFARKPAAPVSSAMKIHLFNGKKQFGPYSEADVRKFIAAGNVTSNYRYYAAGKTTAWEPILGSFLMPATEQATAKPTVIAAPPKTDWHGPLQLVGHLRVPIKTVSGYHGGEWSKSYTRSLPDRRYSLLYTTIEGHDATLCAVVREGARTQEGVQPPQIAWSAALNSPQLHGDHMLTFTPWELQVRNIYDLTDVTRYRIPVPPSTVNSDSPRILGAAWADDGKSIAIHLSSKRVHVIAVPSGKRQIAFDVPGDVSRIDVAAGNVSLSKHGKRLAFAAKTGKFAWEIPSNTLPDSAPYSAPGMFPGMFHGSRIHDGKKISDLVDARTGKLLLRGPGHWACTFRYSGDRFIVHHESAFQKPDGEPMPGIKKCFLLEGGGALLFHDDGRLMWFDGKREQQLKLGSHADKQVKGYWTRGHGGHGKPRGTRFRDQIFFGLSGQELLRWSTVDGRLLESSQALGKGRLLPFEHSLAVLNDGTLSFFAPQSAEGRTAHAEEKR</sequence>
<dbReference type="InterPro" id="IPR011047">
    <property type="entry name" value="Quinoprotein_ADH-like_sf"/>
</dbReference>
<accession>A0A381SH93</accession>
<proteinExistence type="predicted"/>
<dbReference type="InterPro" id="IPR015943">
    <property type="entry name" value="WD40/YVTN_repeat-like_dom_sf"/>
</dbReference>
<dbReference type="Pfam" id="PF13360">
    <property type="entry name" value="PQQ_2"/>
    <property type="match status" value="1"/>
</dbReference>
<dbReference type="PANTHER" id="PTHR34512:SF30">
    <property type="entry name" value="OUTER MEMBRANE PROTEIN ASSEMBLY FACTOR BAMB"/>
    <property type="match status" value="1"/>
</dbReference>
<dbReference type="SUPFAM" id="SSF50998">
    <property type="entry name" value="Quinoprotein alcohol dehydrogenase-like"/>
    <property type="match status" value="2"/>
</dbReference>
<dbReference type="Gene3D" id="2.130.10.10">
    <property type="entry name" value="YVTN repeat-like/Quinoprotein amine dehydrogenase"/>
    <property type="match status" value="2"/>
</dbReference>
<name>A0A381SH93_9ZZZZ</name>
<gene>
    <name evidence="2" type="ORF">METZ01_LOCUS56279</name>
</gene>
<organism evidence="2">
    <name type="scientific">marine metagenome</name>
    <dbReference type="NCBI Taxonomy" id="408172"/>
    <lineage>
        <taxon>unclassified sequences</taxon>
        <taxon>metagenomes</taxon>
        <taxon>ecological metagenomes</taxon>
    </lineage>
</organism>
<protein>
    <recommendedName>
        <fullName evidence="1">Pyrrolo-quinoline quinone repeat domain-containing protein</fullName>
    </recommendedName>
</protein>